<gene>
    <name evidence="1" type="ORF">GCM10009006_02370</name>
</gene>
<dbReference type="Proteomes" id="UP000656367">
    <property type="component" value="Unassembled WGS sequence"/>
</dbReference>
<name>A0A830FPF8_HALAR</name>
<organism evidence="1 2">
    <name type="scientific">Haloarcula argentinensis</name>
    <dbReference type="NCBI Taxonomy" id="43776"/>
    <lineage>
        <taxon>Archaea</taxon>
        <taxon>Methanobacteriati</taxon>
        <taxon>Methanobacteriota</taxon>
        <taxon>Stenosarchaea group</taxon>
        <taxon>Halobacteria</taxon>
        <taxon>Halobacteriales</taxon>
        <taxon>Haloarculaceae</taxon>
        <taxon>Haloarcula</taxon>
    </lineage>
</organism>
<accession>A0A830FPF8</accession>
<evidence type="ECO:0000313" key="2">
    <source>
        <dbReference type="Proteomes" id="UP000656367"/>
    </source>
</evidence>
<comment type="caution">
    <text evidence="1">The sequence shown here is derived from an EMBL/GenBank/DDBJ whole genome shotgun (WGS) entry which is preliminary data.</text>
</comment>
<dbReference type="AlphaFoldDB" id="A0A830FPF8"/>
<evidence type="ECO:0000313" key="1">
    <source>
        <dbReference type="EMBL" id="GGM24609.1"/>
    </source>
</evidence>
<dbReference type="EMBL" id="BMON01000001">
    <property type="protein sequence ID" value="GGM24609.1"/>
    <property type="molecule type" value="Genomic_DNA"/>
</dbReference>
<reference evidence="1" key="2">
    <citation type="submission" date="2020-09" db="EMBL/GenBank/DDBJ databases">
        <authorList>
            <person name="Sun Q."/>
            <person name="Ohkuma M."/>
        </authorList>
    </citation>
    <scope>NUCLEOTIDE SEQUENCE</scope>
    <source>
        <strain evidence="1">JCM 15759</strain>
    </source>
</reference>
<sequence>MPGFWLRLNEDTTAILSGRDSIAGNRDWLCSACDATAPAIVTVTTLFSRADWGPGVRDAAAAALATVTTLFSRVDWRLREWFRPVTPVTVPTAVDPALINRWWGQKRSDH</sequence>
<proteinExistence type="predicted"/>
<protein>
    <submittedName>
        <fullName evidence="1">Uncharacterized protein</fullName>
    </submittedName>
</protein>
<reference evidence="1" key="1">
    <citation type="journal article" date="2014" name="Int. J. Syst. Evol. Microbiol.">
        <title>Complete genome sequence of Corynebacterium casei LMG S-19264T (=DSM 44701T), isolated from a smear-ripened cheese.</title>
        <authorList>
            <consortium name="US DOE Joint Genome Institute (JGI-PGF)"/>
            <person name="Walter F."/>
            <person name="Albersmeier A."/>
            <person name="Kalinowski J."/>
            <person name="Ruckert C."/>
        </authorList>
    </citation>
    <scope>NUCLEOTIDE SEQUENCE</scope>
    <source>
        <strain evidence="1">JCM 15759</strain>
    </source>
</reference>